<dbReference type="Proteomes" id="UP001570846">
    <property type="component" value="Unassembled WGS sequence"/>
</dbReference>
<dbReference type="EMBL" id="JBGOGF010000003">
    <property type="protein sequence ID" value="MFA1770902.1"/>
    <property type="molecule type" value="Genomic_DNA"/>
</dbReference>
<accession>A0ABV4RF68</accession>
<comment type="catalytic activity">
    <reaction evidence="1">
        <text>Hydrolysis of terminal non-reducing N-acetyl-D-hexosamine residues in N-acetyl-beta-D-hexosaminides.</text>
        <dbReference type="EC" id="3.2.1.52"/>
    </reaction>
</comment>
<dbReference type="InterPro" id="IPR015882">
    <property type="entry name" value="HEX_bac_N"/>
</dbReference>
<dbReference type="SUPFAM" id="SSF55545">
    <property type="entry name" value="beta-N-acetylhexosaminidase-like domain"/>
    <property type="match status" value="1"/>
</dbReference>
<evidence type="ECO:0000256" key="6">
    <source>
        <dbReference type="SAM" id="SignalP"/>
    </source>
</evidence>
<evidence type="ECO:0000256" key="3">
    <source>
        <dbReference type="ARBA" id="ARBA00012663"/>
    </source>
</evidence>
<dbReference type="PANTHER" id="PTHR22600">
    <property type="entry name" value="BETA-HEXOSAMINIDASE"/>
    <property type="match status" value="1"/>
</dbReference>
<feature type="domain" description="Glycoside hydrolase family 20 catalytic" evidence="7">
    <location>
        <begin position="166"/>
        <end position="516"/>
    </location>
</feature>
<dbReference type="Pfam" id="PF00728">
    <property type="entry name" value="Glyco_hydro_20"/>
    <property type="match status" value="1"/>
</dbReference>
<dbReference type="PRINTS" id="PR00738">
    <property type="entry name" value="GLHYDRLASE20"/>
</dbReference>
<feature type="signal peptide" evidence="6">
    <location>
        <begin position="1"/>
        <end position="22"/>
    </location>
</feature>
<dbReference type="RefSeq" id="WP_225840797.1">
    <property type="nucleotide sequence ID" value="NZ_BMMG01000004.1"/>
</dbReference>
<keyword evidence="6" id="KW-0732">Signal</keyword>
<comment type="similarity">
    <text evidence="2">Belongs to the glycosyl hydrolase 20 family.</text>
</comment>
<evidence type="ECO:0000259" key="7">
    <source>
        <dbReference type="Pfam" id="PF00728"/>
    </source>
</evidence>
<keyword evidence="10" id="KW-1185">Reference proteome</keyword>
<protein>
    <recommendedName>
        <fullName evidence="3">beta-N-acetylhexosaminidase</fullName>
        <ecNumber evidence="3">3.2.1.52</ecNumber>
    </recommendedName>
</protein>
<evidence type="ECO:0000256" key="1">
    <source>
        <dbReference type="ARBA" id="ARBA00001231"/>
    </source>
</evidence>
<organism evidence="9 10">
    <name type="scientific">Rufibacter glacialis</name>
    <dbReference type="NCBI Taxonomy" id="1259555"/>
    <lineage>
        <taxon>Bacteria</taxon>
        <taxon>Pseudomonadati</taxon>
        <taxon>Bacteroidota</taxon>
        <taxon>Cytophagia</taxon>
        <taxon>Cytophagales</taxon>
        <taxon>Hymenobacteraceae</taxon>
        <taxon>Rufibacter</taxon>
    </lineage>
</organism>
<dbReference type="Gene3D" id="3.20.20.80">
    <property type="entry name" value="Glycosidases"/>
    <property type="match status" value="1"/>
</dbReference>
<dbReference type="CDD" id="cd06563">
    <property type="entry name" value="GH20_chitobiase-like"/>
    <property type="match status" value="1"/>
</dbReference>
<evidence type="ECO:0000256" key="4">
    <source>
        <dbReference type="ARBA" id="ARBA00022801"/>
    </source>
</evidence>
<evidence type="ECO:0000259" key="8">
    <source>
        <dbReference type="Pfam" id="PF02838"/>
    </source>
</evidence>
<evidence type="ECO:0000256" key="5">
    <source>
        <dbReference type="ARBA" id="ARBA00023295"/>
    </source>
</evidence>
<keyword evidence="5" id="KW-0326">Glycosidase</keyword>
<keyword evidence="4" id="KW-0378">Hydrolase</keyword>
<dbReference type="EC" id="3.2.1.52" evidence="3"/>
<dbReference type="InterPro" id="IPR017853">
    <property type="entry name" value="GH"/>
</dbReference>
<evidence type="ECO:0000313" key="9">
    <source>
        <dbReference type="EMBL" id="MFA1770902.1"/>
    </source>
</evidence>
<evidence type="ECO:0000313" key="10">
    <source>
        <dbReference type="Proteomes" id="UP001570846"/>
    </source>
</evidence>
<reference evidence="9 10" key="1">
    <citation type="submission" date="2024-08" db="EMBL/GenBank/DDBJ databases">
        <authorList>
            <person name="Wei W."/>
        </authorList>
    </citation>
    <scope>NUCLEOTIDE SEQUENCE [LARGE SCALE GENOMIC DNA]</scope>
    <source>
        <strain evidence="9 10">XU2</strain>
    </source>
</reference>
<dbReference type="SUPFAM" id="SSF51445">
    <property type="entry name" value="(Trans)glycosidases"/>
    <property type="match status" value="1"/>
</dbReference>
<dbReference type="PANTHER" id="PTHR22600:SF57">
    <property type="entry name" value="BETA-N-ACETYLHEXOSAMINIDASE"/>
    <property type="match status" value="1"/>
</dbReference>
<proteinExistence type="inferred from homology"/>
<dbReference type="InterPro" id="IPR025705">
    <property type="entry name" value="Beta_hexosaminidase_sua/sub"/>
</dbReference>
<feature type="domain" description="Beta-hexosaminidase bacterial type N-terminal" evidence="8">
    <location>
        <begin position="36"/>
        <end position="163"/>
    </location>
</feature>
<dbReference type="InterPro" id="IPR015883">
    <property type="entry name" value="Glyco_hydro_20_cat"/>
</dbReference>
<gene>
    <name evidence="9" type="ORF">ACD591_06335</name>
</gene>
<evidence type="ECO:0000256" key="2">
    <source>
        <dbReference type="ARBA" id="ARBA00006285"/>
    </source>
</evidence>
<name>A0ABV4RF68_9BACT</name>
<dbReference type="InterPro" id="IPR029018">
    <property type="entry name" value="Hex-like_dom2"/>
</dbReference>
<sequence length="556" mass="63882">MKKRWLSFLFAMGMVVSVNCQGQTPSPKDQTSSPNNIVPKPVSFTATAEKPVTLNKHTLLIADAPFQEQAVYLQGLLKDQLGLTLEIATPQTKIGRNSRIVLAYDSIEANRPEMYWLESGGTTVRLKARDVTGMVHGIQTLLQLLPLQKEKQVAFPTVEVKDYPRFAYRGMHLDVSRHIFPVDFLKKYLDYLAFHKFNTFHWHLTDDQGWRLEIKSYPKLTEVGAWRNSTLIGHFKDTPARYDSTRYGGFYTQDQVREVVKYAAVRGINVIPEIDIPGHSRAIIAAYPEFSTRPDTVWQVANTWGMYNRQNNVLAPNPGTFQFLKTVFHEVADLFPSEYIHIGGDECSKMWWKADPKSQAFMKANGLKDEKELQTYFIKQVSRYLAQKNKKVIGWHEILEGQLDTSAVIMNWGGAKQGIEAAQRRHPVIMSPGNPLYFDAYQSKDPKDSLAIHGYNPLDAVYNFNPVPAELEQLKLEKYILGAQGNVWTEYMGYPSKVEYMVFPRMTALSEVLWTQPKQKDFSDFKRRVRATMLPRFAFWGSAYFKDFDRWTIADK</sequence>
<dbReference type="Gene3D" id="3.30.379.10">
    <property type="entry name" value="Chitobiase/beta-hexosaminidase domain 2-like"/>
    <property type="match status" value="1"/>
</dbReference>
<comment type="caution">
    <text evidence="9">The sequence shown here is derived from an EMBL/GenBank/DDBJ whole genome shotgun (WGS) entry which is preliminary data.</text>
</comment>
<feature type="chain" id="PRO_5046278888" description="beta-N-acetylhexosaminidase" evidence="6">
    <location>
        <begin position="23"/>
        <end position="556"/>
    </location>
</feature>
<dbReference type="Pfam" id="PF02838">
    <property type="entry name" value="Glyco_hydro_20b"/>
    <property type="match status" value="1"/>
</dbReference>